<evidence type="ECO:0000313" key="3">
    <source>
        <dbReference type="EMBL" id="KZV06893.1"/>
    </source>
</evidence>
<feature type="transmembrane region" description="Helical" evidence="1">
    <location>
        <begin position="46"/>
        <end position="64"/>
    </location>
</feature>
<sequence>MMDHAKFLLMALPVLLLLVVHLLSSEVGERAPSVWSLPQKDSLYKVGGSPFGVAIVLMFLMLMISHHASLKERWFPLFSHRR</sequence>
<reference evidence="3 4" key="1">
    <citation type="journal article" date="2015" name="Proc. Natl. Acad. Sci. U.S.A.">
        <title>The resurrection genome of Boea hygrometrica: A blueprint for survival of dehydration.</title>
        <authorList>
            <person name="Xiao L."/>
            <person name="Yang G."/>
            <person name="Zhang L."/>
            <person name="Yang X."/>
            <person name="Zhao S."/>
            <person name="Ji Z."/>
            <person name="Zhou Q."/>
            <person name="Hu M."/>
            <person name="Wang Y."/>
            <person name="Chen M."/>
            <person name="Xu Y."/>
            <person name="Jin H."/>
            <person name="Xiao X."/>
            <person name="Hu G."/>
            <person name="Bao F."/>
            <person name="Hu Y."/>
            <person name="Wan P."/>
            <person name="Li L."/>
            <person name="Deng X."/>
            <person name="Kuang T."/>
            <person name="Xiang C."/>
            <person name="Zhu J.K."/>
            <person name="Oliver M.J."/>
            <person name="He Y."/>
        </authorList>
    </citation>
    <scope>NUCLEOTIDE SEQUENCE [LARGE SCALE GENOMIC DNA]</scope>
    <source>
        <strain evidence="4">cv. XS01</strain>
    </source>
</reference>
<feature type="chain" id="PRO_5016244147" evidence="2">
    <location>
        <begin position="26"/>
        <end position="82"/>
    </location>
</feature>
<keyword evidence="1" id="KW-1133">Transmembrane helix</keyword>
<keyword evidence="4" id="KW-1185">Reference proteome</keyword>
<dbReference type="PANTHER" id="PTHR33306:SF5">
    <property type="entry name" value="OXIDOREDUCTASE_TRANSITION METAL ION-BINDING PROTEIN"/>
    <property type="match status" value="1"/>
</dbReference>
<evidence type="ECO:0000313" key="4">
    <source>
        <dbReference type="Proteomes" id="UP000250235"/>
    </source>
</evidence>
<dbReference type="PANTHER" id="PTHR33306">
    <property type="entry name" value="EXPRESSED PROTEIN-RELATED-RELATED"/>
    <property type="match status" value="1"/>
</dbReference>
<dbReference type="OrthoDB" id="683410at2759"/>
<evidence type="ECO:0000256" key="1">
    <source>
        <dbReference type="SAM" id="Phobius"/>
    </source>
</evidence>
<protein>
    <submittedName>
        <fullName evidence="3">Uncharacterized protein</fullName>
    </submittedName>
</protein>
<organism evidence="3 4">
    <name type="scientific">Dorcoceras hygrometricum</name>
    <dbReference type="NCBI Taxonomy" id="472368"/>
    <lineage>
        <taxon>Eukaryota</taxon>
        <taxon>Viridiplantae</taxon>
        <taxon>Streptophyta</taxon>
        <taxon>Embryophyta</taxon>
        <taxon>Tracheophyta</taxon>
        <taxon>Spermatophyta</taxon>
        <taxon>Magnoliopsida</taxon>
        <taxon>eudicotyledons</taxon>
        <taxon>Gunneridae</taxon>
        <taxon>Pentapetalae</taxon>
        <taxon>asterids</taxon>
        <taxon>lamiids</taxon>
        <taxon>Lamiales</taxon>
        <taxon>Gesneriaceae</taxon>
        <taxon>Didymocarpoideae</taxon>
        <taxon>Trichosporeae</taxon>
        <taxon>Loxocarpinae</taxon>
        <taxon>Dorcoceras</taxon>
    </lineage>
</organism>
<proteinExistence type="predicted"/>
<dbReference type="EMBL" id="KV054087">
    <property type="protein sequence ID" value="KZV06893.1"/>
    <property type="molecule type" value="Genomic_DNA"/>
</dbReference>
<gene>
    <name evidence="3" type="ORF">F511_45626</name>
</gene>
<name>A0A2Z7A367_9LAMI</name>
<dbReference type="Proteomes" id="UP000250235">
    <property type="component" value="Unassembled WGS sequence"/>
</dbReference>
<keyword evidence="1" id="KW-0812">Transmembrane</keyword>
<keyword evidence="2" id="KW-0732">Signal</keyword>
<accession>A0A2Z7A367</accession>
<dbReference type="AlphaFoldDB" id="A0A2Z7A367"/>
<evidence type="ECO:0000256" key="2">
    <source>
        <dbReference type="SAM" id="SignalP"/>
    </source>
</evidence>
<feature type="signal peptide" evidence="2">
    <location>
        <begin position="1"/>
        <end position="25"/>
    </location>
</feature>
<keyword evidence="1" id="KW-0472">Membrane</keyword>